<dbReference type="Proteomes" id="UP000554482">
    <property type="component" value="Unassembled WGS sequence"/>
</dbReference>
<dbReference type="AlphaFoldDB" id="A0A7J6VSI3"/>
<gene>
    <name evidence="2" type="ORF">FRX31_022682</name>
</gene>
<feature type="compositionally biased region" description="Polar residues" evidence="1">
    <location>
        <begin position="215"/>
        <end position="224"/>
    </location>
</feature>
<proteinExistence type="predicted"/>
<sequence>MCNSTKEEVEWEMVKNKVAEQVGETSLTILSGNKAILAMNSLESSRKLESLKTLLINNTIISFVRWTPEMGALKGVEEIKSKWVTLRGIPWHLRTNKVVIKLMESFCRDFDIEEATVDFRCDAVKVKINHSKMENIPRIIFLEERGFSFSILLELEVEKENSSEIVAAPIVGDDGRKEMEVVRTNSEKERNVRVVQQVVNKDTPNTRARVEEEGSSATQQSQKLGDNEWIRVSSKVQQPKPNLERSWAQVVHSGRYDPIREVVEDTPIQKLQPNEVQAQVSNNSQQRPGKGKVGVYNKAFFTGPPSLRLSRQLWPTNGGKFRFGKIKQLARQALDNEYQQEAGTSLRNTSDAIQVLETSPSHSPSAISLNMFSSKTGNDGASVRQEQVGITMLKKNHSVESQTRSRDYVALSESISSPP</sequence>
<evidence type="ECO:0008006" key="4">
    <source>
        <dbReference type="Google" id="ProtNLM"/>
    </source>
</evidence>
<feature type="region of interest" description="Disordered" evidence="1">
    <location>
        <begin position="397"/>
        <end position="419"/>
    </location>
</feature>
<protein>
    <recommendedName>
        <fullName evidence="4">DUF4283 domain-containing protein</fullName>
    </recommendedName>
</protein>
<feature type="region of interest" description="Disordered" evidence="1">
    <location>
        <begin position="203"/>
        <end position="225"/>
    </location>
</feature>
<dbReference type="EMBL" id="JABWDY010027646">
    <property type="protein sequence ID" value="KAF5187731.1"/>
    <property type="molecule type" value="Genomic_DNA"/>
</dbReference>
<comment type="caution">
    <text evidence="2">The sequence shown here is derived from an EMBL/GenBank/DDBJ whole genome shotgun (WGS) entry which is preliminary data.</text>
</comment>
<feature type="non-terminal residue" evidence="2">
    <location>
        <position position="419"/>
    </location>
</feature>
<evidence type="ECO:0000313" key="2">
    <source>
        <dbReference type="EMBL" id="KAF5187731.1"/>
    </source>
</evidence>
<keyword evidence="3" id="KW-1185">Reference proteome</keyword>
<evidence type="ECO:0000256" key="1">
    <source>
        <dbReference type="SAM" id="MobiDB-lite"/>
    </source>
</evidence>
<reference evidence="2 3" key="1">
    <citation type="submission" date="2020-06" db="EMBL/GenBank/DDBJ databases">
        <title>Transcriptomic and genomic resources for Thalictrum thalictroides and T. hernandezii: Facilitating candidate gene discovery in an emerging model plant lineage.</title>
        <authorList>
            <person name="Arias T."/>
            <person name="Riano-Pachon D.M."/>
            <person name="Di Stilio V.S."/>
        </authorList>
    </citation>
    <scope>NUCLEOTIDE SEQUENCE [LARGE SCALE GENOMIC DNA]</scope>
    <source>
        <strain evidence="3">cv. WT478/WT964</strain>
        <tissue evidence="2">Leaves</tissue>
    </source>
</reference>
<organism evidence="2 3">
    <name type="scientific">Thalictrum thalictroides</name>
    <name type="common">Rue-anemone</name>
    <name type="synonym">Anemone thalictroides</name>
    <dbReference type="NCBI Taxonomy" id="46969"/>
    <lineage>
        <taxon>Eukaryota</taxon>
        <taxon>Viridiplantae</taxon>
        <taxon>Streptophyta</taxon>
        <taxon>Embryophyta</taxon>
        <taxon>Tracheophyta</taxon>
        <taxon>Spermatophyta</taxon>
        <taxon>Magnoliopsida</taxon>
        <taxon>Ranunculales</taxon>
        <taxon>Ranunculaceae</taxon>
        <taxon>Thalictroideae</taxon>
        <taxon>Thalictrum</taxon>
    </lineage>
</organism>
<evidence type="ECO:0000313" key="3">
    <source>
        <dbReference type="Proteomes" id="UP000554482"/>
    </source>
</evidence>
<accession>A0A7J6VSI3</accession>
<name>A0A7J6VSI3_THATH</name>